<evidence type="ECO:0000313" key="4">
    <source>
        <dbReference type="EMBL" id="SNZ15213.1"/>
    </source>
</evidence>
<sequence length="330" mass="38286">MFSNIIFDTMAYQSLNVLGEEFIRYFEKEETICSLAIERIKIDLEEFPSSRPEDKRLLQAWNYYKTADDVYMLALNNRGKSISIITEALVLWVYNKLWEGFELSSKGYRKEDMVIFGAKFEPPRPEVIPMIMNCIIEWLNNNSLDAISKSNCFHLLFEVLHPFEDGNGRVGRILLNAILIENGLVNVAFRNRDAYLDAIKKAEDGAIIVIDKLARGRKLTNDQITETLLTYGDLKSMNDLVKKELIHSLKVQSRINQVLLDISKASYLLGFKNKDYVRVLINRGKIKAIKIDNRWKVPLSEIIEFIEREKQALENIEEIVSKTIHIEEFK</sequence>
<keyword evidence="5" id="KW-1185">Reference proteome</keyword>
<evidence type="ECO:0000256" key="2">
    <source>
        <dbReference type="PIRSR" id="PIRSR640198-2"/>
    </source>
</evidence>
<dbReference type="Proteomes" id="UP000218627">
    <property type="component" value="Unassembled WGS sequence"/>
</dbReference>
<feature type="domain" description="Fido" evidence="3">
    <location>
        <begin position="85"/>
        <end position="215"/>
    </location>
</feature>
<dbReference type="Gene3D" id="1.10.3290.10">
    <property type="entry name" value="Fido-like domain"/>
    <property type="match status" value="1"/>
</dbReference>
<feature type="binding site" evidence="2">
    <location>
        <begin position="165"/>
        <end position="172"/>
    </location>
    <ligand>
        <name>ATP</name>
        <dbReference type="ChEBI" id="CHEBI:30616"/>
    </ligand>
</feature>
<dbReference type="PANTHER" id="PTHR13504:SF38">
    <property type="entry name" value="FIDO DOMAIN-CONTAINING PROTEIN"/>
    <property type="match status" value="1"/>
</dbReference>
<dbReference type="PANTHER" id="PTHR13504">
    <property type="entry name" value="FIDO DOMAIN-CONTAINING PROTEIN DDB_G0283145"/>
    <property type="match status" value="1"/>
</dbReference>
<dbReference type="Pfam" id="PF02661">
    <property type="entry name" value="Fic"/>
    <property type="match status" value="1"/>
</dbReference>
<dbReference type="SUPFAM" id="SSF140931">
    <property type="entry name" value="Fic-like"/>
    <property type="match status" value="1"/>
</dbReference>
<dbReference type="Pfam" id="PF12728">
    <property type="entry name" value="HTH_17"/>
    <property type="match status" value="1"/>
</dbReference>
<evidence type="ECO:0000256" key="1">
    <source>
        <dbReference type="PIRSR" id="PIRSR640198-1"/>
    </source>
</evidence>
<proteinExistence type="predicted"/>
<dbReference type="InterPro" id="IPR036597">
    <property type="entry name" value="Fido-like_dom_sf"/>
</dbReference>
<dbReference type="AlphaFoldDB" id="A0A285P229"/>
<dbReference type="EMBL" id="OBEN01000007">
    <property type="protein sequence ID" value="SNZ15213.1"/>
    <property type="molecule type" value="Genomic_DNA"/>
</dbReference>
<reference evidence="5" key="1">
    <citation type="submission" date="2017-09" db="EMBL/GenBank/DDBJ databases">
        <authorList>
            <person name="Varghese N."/>
            <person name="Submissions S."/>
        </authorList>
    </citation>
    <scope>NUCLEOTIDE SEQUENCE [LARGE SCALE GENOMIC DNA]</scope>
    <source>
        <strain evidence="5">DSM 2913</strain>
    </source>
</reference>
<dbReference type="GO" id="GO:0005524">
    <property type="term" value="F:ATP binding"/>
    <property type="evidence" value="ECO:0007669"/>
    <property type="project" value="UniProtKB-KW"/>
</dbReference>
<protein>
    <submittedName>
        <fullName evidence="4">Helix-turn-helix domain-containing protein</fullName>
    </submittedName>
</protein>
<dbReference type="InterPro" id="IPR041657">
    <property type="entry name" value="HTH_17"/>
</dbReference>
<name>A0A285P229_9AQUI</name>
<organism evidence="4 5">
    <name type="scientific">Hydrogenobacter hydrogenophilus</name>
    <dbReference type="NCBI Taxonomy" id="35835"/>
    <lineage>
        <taxon>Bacteria</taxon>
        <taxon>Pseudomonadati</taxon>
        <taxon>Aquificota</taxon>
        <taxon>Aquificia</taxon>
        <taxon>Aquificales</taxon>
        <taxon>Aquificaceae</taxon>
        <taxon>Hydrogenobacter</taxon>
    </lineage>
</organism>
<dbReference type="PROSITE" id="PS51459">
    <property type="entry name" value="FIDO"/>
    <property type="match status" value="1"/>
</dbReference>
<dbReference type="InterPro" id="IPR040198">
    <property type="entry name" value="Fido_containing"/>
</dbReference>
<evidence type="ECO:0000313" key="5">
    <source>
        <dbReference type="Proteomes" id="UP000218627"/>
    </source>
</evidence>
<dbReference type="InterPro" id="IPR003812">
    <property type="entry name" value="Fido"/>
</dbReference>
<feature type="active site" evidence="1">
    <location>
        <position position="161"/>
    </location>
</feature>
<accession>A0A285P229</accession>
<keyword evidence="2" id="KW-0067">ATP-binding</keyword>
<gene>
    <name evidence="4" type="ORF">SAMN06265353_1324</name>
</gene>
<evidence type="ECO:0000259" key="3">
    <source>
        <dbReference type="PROSITE" id="PS51459"/>
    </source>
</evidence>
<keyword evidence="2" id="KW-0547">Nucleotide-binding</keyword>